<evidence type="ECO:0000313" key="10">
    <source>
        <dbReference type="Proteomes" id="UP000054408"/>
    </source>
</evidence>
<dbReference type="PROSITE" id="PS51384">
    <property type="entry name" value="FAD_FR"/>
    <property type="match status" value="1"/>
</dbReference>
<dbReference type="GO" id="GO:0046873">
    <property type="term" value="F:metal ion transmembrane transporter activity"/>
    <property type="evidence" value="ECO:0007669"/>
    <property type="project" value="InterPro"/>
</dbReference>
<accession>A0A0L0D2A8</accession>
<dbReference type="Pfam" id="PF08022">
    <property type="entry name" value="FAD_binding_8"/>
    <property type="match status" value="1"/>
</dbReference>
<feature type="transmembrane region" description="Helical" evidence="7">
    <location>
        <begin position="783"/>
        <end position="803"/>
    </location>
</feature>
<feature type="transmembrane region" description="Helical" evidence="7">
    <location>
        <begin position="742"/>
        <end position="762"/>
    </location>
</feature>
<dbReference type="InterPro" id="IPR039261">
    <property type="entry name" value="FNR_nucleotide-bd"/>
</dbReference>
<evidence type="ECO:0000256" key="6">
    <source>
        <dbReference type="SAM" id="MobiDB-lite"/>
    </source>
</evidence>
<dbReference type="Gene3D" id="2.40.30.10">
    <property type="entry name" value="Translation factors"/>
    <property type="match status" value="1"/>
</dbReference>
<dbReference type="GO" id="GO:0016491">
    <property type="term" value="F:oxidoreductase activity"/>
    <property type="evidence" value="ECO:0007669"/>
    <property type="project" value="UniProtKB-KW"/>
</dbReference>
<sequence>MANLLSRIYPRGTLLRGLIPSRRHLTVFHRLAGSAIVLLGLVHGVAHLVSATRVGAATAAERESAFPARSRLATYRTADSAIEVILATWLGFSGLLLLMLFSTVALFSIPLVRKVWFELFYGVHHLVFLATAIAAVHPTTSRTAWFAGLGLGAYIVHRMISVASSLKAHAITGAALTAGRVAAIKFRATPAMHKHLAPGTFVWINLPWLARREWHPFSIASSPLADDITLYVKAVGGASSWTCRVVEAVAEDANRVIGRSIRVAGPFRTDSRNVAAFSHAILIASGIGVTPYASIVSDLIHRAQRGELAREQTISFWWVTRSLDDYEWLLELLAELASQANAALSPSPHRLVTDIRIFVSGASPPSSDDIPTSLAAHAVIAAGRPQFPYMLGYAAAHHTATTPLGVFYCGIASLADDVRAAVRALPHTEYHEESFAPHCDVVLDVGELGLELVHASDVAAAVALPPFGLRLGSIALIMVVSWLGFLAPLVASRFGHGPGSLLLKCGALFGGGVLLATGFVHMLFPALVALTNPCLTTFFTDDFPPLAMAVTIATILGVHLLHTVISRHIHSVHHAIPNNFVHCHESSSIVSSRSSSSASSSDPARSQISHSHSGDASASKARSDMGSDSSQFVHQDSHEDVLALLLIDQQVSTILLECGVALHSLVIGFVVGSAREEFITLLIALSVHQFSEGMALSSTILSTAWRPRFIVLFAVLFSVTTPIGLTLGIIFASRFDANDPSYLLSIGILDAVAAGILIYDALVNILVPGFNDRLAHEASPSRLLLFTASVWTGAALLTVIGAWI</sequence>
<dbReference type="EMBL" id="GL349537">
    <property type="protein sequence ID" value="KNC46474.1"/>
    <property type="molecule type" value="Genomic_DNA"/>
</dbReference>
<dbReference type="InterPro" id="IPR013112">
    <property type="entry name" value="FAD-bd_8"/>
</dbReference>
<dbReference type="Pfam" id="PF02535">
    <property type="entry name" value="Zip"/>
    <property type="match status" value="1"/>
</dbReference>
<evidence type="ECO:0000256" key="4">
    <source>
        <dbReference type="ARBA" id="ARBA00023002"/>
    </source>
</evidence>
<dbReference type="InterPro" id="IPR003689">
    <property type="entry name" value="ZIP"/>
</dbReference>
<protein>
    <recommendedName>
        <fullName evidence="8">FAD-binding FR-type domain-containing protein</fullName>
    </recommendedName>
</protein>
<dbReference type="AlphaFoldDB" id="A0A0L0D2A8"/>
<dbReference type="Pfam" id="PF01794">
    <property type="entry name" value="Ferric_reduct"/>
    <property type="match status" value="1"/>
</dbReference>
<dbReference type="CDD" id="cd06186">
    <property type="entry name" value="NOX_Duox_like_FAD_NADP"/>
    <property type="match status" value="1"/>
</dbReference>
<dbReference type="PANTHER" id="PTHR11972:SF153">
    <property type="entry name" value="SUPEROXIDE-GENERATING NADPH OXIDASE HEAVY CHAIN SUBUNIT A"/>
    <property type="match status" value="1"/>
</dbReference>
<dbReference type="STRING" id="461836.A0A0L0D2A8"/>
<dbReference type="InterPro" id="IPR013130">
    <property type="entry name" value="Fe3_Rdtase_TM_dom"/>
</dbReference>
<dbReference type="Proteomes" id="UP000054408">
    <property type="component" value="Unassembled WGS sequence"/>
</dbReference>
<proteinExistence type="predicted"/>
<keyword evidence="4" id="KW-0560">Oxidoreductase</keyword>
<dbReference type="SUPFAM" id="SSF52343">
    <property type="entry name" value="Ferredoxin reductase-like, C-terminal NADP-linked domain"/>
    <property type="match status" value="1"/>
</dbReference>
<dbReference type="SFLD" id="SFLDG01168">
    <property type="entry name" value="Ferric_reductase_subgroup_(FRE"/>
    <property type="match status" value="1"/>
</dbReference>
<dbReference type="InterPro" id="IPR013121">
    <property type="entry name" value="Fe_red_NAD-bd_6"/>
</dbReference>
<dbReference type="InterPro" id="IPR050369">
    <property type="entry name" value="RBOH/FRE"/>
</dbReference>
<dbReference type="eggNOG" id="KOG0039">
    <property type="taxonomic scope" value="Eukaryota"/>
</dbReference>
<feature type="transmembrane region" description="Helical" evidence="7">
    <location>
        <begin position="501"/>
        <end position="523"/>
    </location>
</feature>
<evidence type="ECO:0000256" key="3">
    <source>
        <dbReference type="ARBA" id="ARBA00022989"/>
    </source>
</evidence>
<keyword evidence="10" id="KW-1185">Reference proteome</keyword>
<dbReference type="RefSeq" id="XP_013752598.1">
    <property type="nucleotide sequence ID" value="XM_013897144.1"/>
</dbReference>
<feature type="transmembrane region" description="Helical" evidence="7">
    <location>
        <begin position="119"/>
        <end position="137"/>
    </location>
</feature>
<reference evidence="9 10" key="1">
    <citation type="submission" date="2010-05" db="EMBL/GenBank/DDBJ databases">
        <title>The Genome Sequence of Thecamonas trahens ATCC 50062.</title>
        <authorList>
            <consortium name="The Broad Institute Genome Sequencing Platform"/>
            <person name="Russ C."/>
            <person name="Cuomo C."/>
            <person name="Shea T."/>
            <person name="Young S.K."/>
            <person name="Zeng Q."/>
            <person name="Koehrsen M."/>
            <person name="Haas B."/>
            <person name="Borodovsky M."/>
            <person name="Guigo R."/>
            <person name="Alvarado L."/>
            <person name="Berlin A."/>
            <person name="Bochicchio J."/>
            <person name="Borenstein D."/>
            <person name="Chapman S."/>
            <person name="Chen Z."/>
            <person name="Freedman E."/>
            <person name="Gellesch M."/>
            <person name="Goldberg J."/>
            <person name="Griggs A."/>
            <person name="Gujja S."/>
            <person name="Heilman E."/>
            <person name="Heiman D."/>
            <person name="Hepburn T."/>
            <person name="Howarth C."/>
            <person name="Jen D."/>
            <person name="Larson L."/>
            <person name="Mehta T."/>
            <person name="Park D."/>
            <person name="Pearson M."/>
            <person name="Roberts A."/>
            <person name="Saif S."/>
            <person name="Shenoy N."/>
            <person name="Sisk P."/>
            <person name="Stolte C."/>
            <person name="Sykes S."/>
            <person name="Thomson T."/>
            <person name="Walk T."/>
            <person name="White J."/>
            <person name="Yandava C."/>
            <person name="Burger G."/>
            <person name="Gray M.W."/>
            <person name="Holland P.W.H."/>
            <person name="King N."/>
            <person name="Lang F.B.F."/>
            <person name="Roger A.J."/>
            <person name="Ruiz-Trillo I."/>
            <person name="Lander E."/>
            <person name="Nusbaum C."/>
        </authorList>
    </citation>
    <scope>NUCLEOTIDE SEQUENCE [LARGE SCALE GENOMIC DNA]</scope>
    <source>
        <strain evidence="9 10">ATCC 50062</strain>
    </source>
</reference>
<dbReference type="InterPro" id="IPR017927">
    <property type="entry name" value="FAD-bd_FR_type"/>
</dbReference>
<comment type="subcellular location">
    <subcellularLocation>
        <location evidence="1">Membrane</location>
        <topology evidence="1">Multi-pass membrane protein</topology>
    </subcellularLocation>
</comment>
<keyword evidence="3 7" id="KW-1133">Transmembrane helix</keyword>
<gene>
    <name evidence="9" type="ORF">AMSG_11548</name>
</gene>
<dbReference type="Pfam" id="PF08030">
    <property type="entry name" value="NAD_binding_6"/>
    <property type="match status" value="1"/>
</dbReference>
<keyword evidence="5 7" id="KW-0472">Membrane</keyword>
<feature type="transmembrane region" description="Helical" evidence="7">
    <location>
        <begin position="543"/>
        <end position="561"/>
    </location>
</feature>
<evidence type="ECO:0000256" key="7">
    <source>
        <dbReference type="SAM" id="Phobius"/>
    </source>
</evidence>
<dbReference type="GeneID" id="25569474"/>
<evidence type="ECO:0000256" key="5">
    <source>
        <dbReference type="ARBA" id="ARBA00023136"/>
    </source>
</evidence>
<feature type="transmembrane region" description="Helical" evidence="7">
    <location>
        <begin position="467"/>
        <end position="489"/>
    </location>
</feature>
<dbReference type="GO" id="GO:0005886">
    <property type="term" value="C:plasma membrane"/>
    <property type="evidence" value="ECO:0007669"/>
    <property type="project" value="TreeGrafter"/>
</dbReference>
<organism evidence="9 10">
    <name type="scientific">Thecamonas trahens ATCC 50062</name>
    <dbReference type="NCBI Taxonomy" id="461836"/>
    <lineage>
        <taxon>Eukaryota</taxon>
        <taxon>Apusozoa</taxon>
        <taxon>Apusomonadida</taxon>
        <taxon>Apusomonadidae</taxon>
        <taxon>Thecamonas</taxon>
    </lineage>
</organism>
<dbReference type="OrthoDB" id="448280at2759"/>
<evidence type="ECO:0000256" key="1">
    <source>
        <dbReference type="ARBA" id="ARBA00004141"/>
    </source>
</evidence>
<name>A0A0L0D2A8_THETB</name>
<feature type="domain" description="FAD-binding FR-type" evidence="8">
    <location>
        <begin position="163"/>
        <end position="273"/>
    </location>
</feature>
<dbReference type="Gene3D" id="3.40.50.80">
    <property type="entry name" value="Nucleotide-binding domain of ferredoxin-NADP reductase (FNR) module"/>
    <property type="match status" value="1"/>
</dbReference>
<dbReference type="eggNOG" id="KOG1558">
    <property type="taxonomic scope" value="Eukaryota"/>
</dbReference>
<evidence type="ECO:0000259" key="8">
    <source>
        <dbReference type="PROSITE" id="PS51384"/>
    </source>
</evidence>
<feature type="compositionally biased region" description="Low complexity" evidence="6">
    <location>
        <begin position="591"/>
        <end position="609"/>
    </location>
</feature>
<dbReference type="SUPFAM" id="SSF63380">
    <property type="entry name" value="Riboflavin synthase domain-like"/>
    <property type="match status" value="1"/>
</dbReference>
<feature type="transmembrane region" description="Helical" evidence="7">
    <location>
        <begin position="84"/>
        <end position="107"/>
    </location>
</feature>
<evidence type="ECO:0000256" key="2">
    <source>
        <dbReference type="ARBA" id="ARBA00022692"/>
    </source>
</evidence>
<feature type="region of interest" description="Disordered" evidence="6">
    <location>
        <begin position="591"/>
        <end position="631"/>
    </location>
</feature>
<evidence type="ECO:0000313" key="9">
    <source>
        <dbReference type="EMBL" id="KNC46474.1"/>
    </source>
</evidence>
<feature type="transmembrane region" description="Helical" evidence="7">
    <location>
        <begin position="709"/>
        <end position="730"/>
    </location>
</feature>
<keyword evidence="2 7" id="KW-0812">Transmembrane</keyword>
<dbReference type="SFLD" id="SFLDS00052">
    <property type="entry name" value="Ferric_Reductase_Domain"/>
    <property type="match status" value="1"/>
</dbReference>
<dbReference type="InterPro" id="IPR017938">
    <property type="entry name" value="Riboflavin_synthase-like_b-brl"/>
</dbReference>
<dbReference type="PANTHER" id="PTHR11972">
    <property type="entry name" value="NADPH OXIDASE"/>
    <property type="match status" value="1"/>
</dbReference>